<accession>A0A2P2NN04</accession>
<dbReference type="AlphaFoldDB" id="A0A2P2NN04"/>
<sequence length="34" mass="3849">MAIWVLIMGKKVNETMICLIIFLSSAFSLYSIVL</sequence>
<organism evidence="2">
    <name type="scientific">Rhizophora mucronata</name>
    <name type="common">Asiatic mangrove</name>
    <dbReference type="NCBI Taxonomy" id="61149"/>
    <lineage>
        <taxon>Eukaryota</taxon>
        <taxon>Viridiplantae</taxon>
        <taxon>Streptophyta</taxon>
        <taxon>Embryophyta</taxon>
        <taxon>Tracheophyta</taxon>
        <taxon>Spermatophyta</taxon>
        <taxon>Magnoliopsida</taxon>
        <taxon>eudicotyledons</taxon>
        <taxon>Gunneridae</taxon>
        <taxon>Pentapetalae</taxon>
        <taxon>rosids</taxon>
        <taxon>fabids</taxon>
        <taxon>Malpighiales</taxon>
        <taxon>Rhizophoraceae</taxon>
        <taxon>Rhizophora</taxon>
    </lineage>
</organism>
<evidence type="ECO:0000256" key="1">
    <source>
        <dbReference type="SAM" id="Phobius"/>
    </source>
</evidence>
<name>A0A2P2NN04_RHIMU</name>
<feature type="transmembrane region" description="Helical" evidence="1">
    <location>
        <begin position="12"/>
        <end position="33"/>
    </location>
</feature>
<proteinExistence type="predicted"/>
<evidence type="ECO:0000313" key="2">
    <source>
        <dbReference type="EMBL" id="MBX43851.1"/>
    </source>
</evidence>
<keyword evidence="1" id="KW-0472">Membrane</keyword>
<keyword evidence="1" id="KW-0812">Transmembrane</keyword>
<dbReference type="EMBL" id="GGEC01063367">
    <property type="protein sequence ID" value="MBX43851.1"/>
    <property type="molecule type" value="Transcribed_RNA"/>
</dbReference>
<keyword evidence="1" id="KW-1133">Transmembrane helix</keyword>
<protein>
    <submittedName>
        <fullName evidence="2">Uncharacterized protein</fullName>
    </submittedName>
</protein>
<reference evidence="2" key="1">
    <citation type="submission" date="2018-02" db="EMBL/GenBank/DDBJ databases">
        <title>Rhizophora mucronata_Transcriptome.</title>
        <authorList>
            <person name="Meera S.P."/>
            <person name="Sreeshan A."/>
            <person name="Augustine A."/>
        </authorList>
    </citation>
    <scope>NUCLEOTIDE SEQUENCE</scope>
    <source>
        <tissue evidence="2">Leaf</tissue>
    </source>
</reference>